<protein>
    <recommendedName>
        <fullName evidence="3">Toxin</fullName>
    </recommendedName>
</protein>
<organism evidence="4 5">
    <name type="scientific">Antrihabitans stalactiti</name>
    <dbReference type="NCBI Taxonomy" id="2584121"/>
    <lineage>
        <taxon>Bacteria</taxon>
        <taxon>Bacillati</taxon>
        <taxon>Actinomycetota</taxon>
        <taxon>Actinomycetes</taxon>
        <taxon>Mycobacteriales</taxon>
        <taxon>Nocardiaceae</taxon>
        <taxon>Antrihabitans</taxon>
    </lineage>
</organism>
<reference evidence="4 5" key="2">
    <citation type="submission" date="2020-06" db="EMBL/GenBank/DDBJ databases">
        <title>Antribacter stalactiti gen. nov., sp. nov., a new member of the family Nacardiaceae isolated from a cave.</title>
        <authorList>
            <person name="Kim I.S."/>
        </authorList>
    </citation>
    <scope>NUCLEOTIDE SEQUENCE [LARGE SCALE GENOMIC DNA]</scope>
    <source>
        <strain evidence="4 5">YC2-7</strain>
    </source>
</reference>
<proteinExistence type="inferred from homology"/>
<dbReference type="PANTHER" id="PTHR33755">
    <property type="entry name" value="TOXIN PARE1-RELATED"/>
    <property type="match status" value="1"/>
</dbReference>
<keyword evidence="2" id="KW-1277">Toxin-antitoxin system</keyword>
<dbReference type="Gene3D" id="3.30.2310.20">
    <property type="entry name" value="RelE-like"/>
    <property type="match status" value="1"/>
</dbReference>
<dbReference type="RefSeq" id="WP_169587248.1">
    <property type="nucleotide sequence ID" value="NZ_VCQU01000004.1"/>
</dbReference>
<dbReference type="Pfam" id="PF05016">
    <property type="entry name" value="ParE_toxin"/>
    <property type="match status" value="1"/>
</dbReference>
<keyword evidence="5" id="KW-1185">Reference proteome</keyword>
<dbReference type="AlphaFoldDB" id="A0A848KI09"/>
<reference evidence="4 5" key="1">
    <citation type="submission" date="2019-05" db="EMBL/GenBank/DDBJ databases">
        <authorList>
            <person name="Lee S.D."/>
        </authorList>
    </citation>
    <scope>NUCLEOTIDE SEQUENCE [LARGE SCALE GENOMIC DNA]</scope>
    <source>
        <strain evidence="4 5">YC2-7</strain>
    </source>
</reference>
<dbReference type="Proteomes" id="UP000535543">
    <property type="component" value="Unassembled WGS sequence"/>
</dbReference>
<dbReference type="InterPro" id="IPR028344">
    <property type="entry name" value="ParE1/4"/>
</dbReference>
<name>A0A848KI09_9NOCA</name>
<dbReference type="EMBL" id="VCQU01000004">
    <property type="protein sequence ID" value="NMN95870.1"/>
    <property type="molecule type" value="Genomic_DNA"/>
</dbReference>
<evidence type="ECO:0000256" key="3">
    <source>
        <dbReference type="PIRNR" id="PIRNR029218"/>
    </source>
</evidence>
<accession>A0A848KI09</accession>
<dbReference type="PIRSF" id="PIRSF029218">
    <property type="entry name" value="ParE"/>
    <property type="match status" value="1"/>
</dbReference>
<evidence type="ECO:0000313" key="5">
    <source>
        <dbReference type="Proteomes" id="UP000535543"/>
    </source>
</evidence>
<dbReference type="PANTHER" id="PTHR33755:SF9">
    <property type="entry name" value="TOXIN PARE1"/>
    <property type="match status" value="1"/>
</dbReference>
<dbReference type="InterPro" id="IPR035093">
    <property type="entry name" value="RelE/ParE_toxin_dom_sf"/>
</dbReference>
<comment type="similarity">
    <text evidence="1 3">Belongs to the RelE toxin family.</text>
</comment>
<dbReference type="InterPro" id="IPR007712">
    <property type="entry name" value="RelE/ParE_toxin"/>
</dbReference>
<dbReference type="InterPro" id="IPR051803">
    <property type="entry name" value="TA_system_RelE-like_toxin"/>
</dbReference>
<gene>
    <name evidence="4" type="ORF">FGL95_12585</name>
</gene>
<comment type="caution">
    <text evidence="4">The sequence shown here is derived from an EMBL/GenBank/DDBJ whole genome shotgun (WGS) entry which is preliminary data.</text>
</comment>
<evidence type="ECO:0000256" key="1">
    <source>
        <dbReference type="ARBA" id="ARBA00006226"/>
    </source>
</evidence>
<sequence length="97" mass="11290">MSKFVLAPAAKADLENIWDYTEKRWNAAQAEEYIRELQRGIERAAANPRIGKACDEIRKGYFKLSVGSHVLFYRATVEETIDVVRILHQRMDVDRHL</sequence>
<evidence type="ECO:0000256" key="2">
    <source>
        <dbReference type="ARBA" id="ARBA00022649"/>
    </source>
</evidence>
<evidence type="ECO:0000313" key="4">
    <source>
        <dbReference type="EMBL" id="NMN95870.1"/>
    </source>
</evidence>